<sequence length="161" mass="18220">MPNTDPAFLKVLKDQKLEPKMVPVRYMPDAHRIKALAMCSRRVPALNVDNTTKPRSGGLCPNLSPEEHERYNAFESHMREVKNGRRMFRTKGDLLGMGPLSVQEGDEVWIILGAKIPFVLRLVDGGKELKRYKLIGEAFILGYMDGEAVQEKRELTEIGLV</sequence>
<evidence type="ECO:0000313" key="1">
    <source>
        <dbReference type="EMBL" id="KAF2034904.1"/>
    </source>
</evidence>
<dbReference type="AlphaFoldDB" id="A0A9P4LTN3"/>
<accession>A0A9P4LTN3</accession>
<evidence type="ECO:0000313" key="2">
    <source>
        <dbReference type="Proteomes" id="UP000799777"/>
    </source>
</evidence>
<reference evidence="1" key="1">
    <citation type="journal article" date="2020" name="Stud. Mycol.">
        <title>101 Dothideomycetes genomes: a test case for predicting lifestyles and emergence of pathogens.</title>
        <authorList>
            <person name="Haridas S."/>
            <person name="Albert R."/>
            <person name="Binder M."/>
            <person name="Bloem J."/>
            <person name="Labutti K."/>
            <person name="Salamov A."/>
            <person name="Andreopoulos B."/>
            <person name="Baker S."/>
            <person name="Barry K."/>
            <person name="Bills G."/>
            <person name="Bluhm B."/>
            <person name="Cannon C."/>
            <person name="Castanera R."/>
            <person name="Culley D."/>
            <person name="Daum C."/>
            <person name="Ezra D."/>
            <person name="Gonzalez J."/>
            <person name="Henrissat B."/>
            <person name="Kuo A."/>
            <person name="Liang C."/>
            <person name="Lipzen A."/>
            <person name="Lutzoni F."/>
            <person name="Magnuson J."/>
            <person name="Mondo S."/>
            <person name="Nolan M."/>
            <person name="Ohm R."/>
            <person name="Pangilinan J."/>
            <person name="Park H.-J."/>
            <person name="Ramirez L."/>
            <person name="Alfaro M."/>
            <person name="Sun H."/>
            <person name="Tritt A."/>
            <person name="Yoshinaga Y."/>
            <person name="Zwiers L.-H."/>
            <person name="Turgeon B."/>
            <person name="Goodwin S."/>
            <person name="Spatafora J."/>
            <person name="Crous P."/>
            <person name="Grigoriev I."/>
        </authorList>
    </citation>
    <scope>NUCLEOTIDE SEQUENCE</scope>
    <source>
        <strain evidence="1">CBS 110217</strain>
    </source>
</reference>
<dbReference type="Pfam" id="PF26639">
    <property type="entry name" value="Het-6_barrel"/>
    <property type="match status" value="1"/>
</dbReference>
<organism evidence="1 2">
    <name type="scientific">Setomelanomma holmii</name>
    <dbReference type="NCBI Taxonomy" id="210430"/>
    <lineage>
        <taxon>Eukaryota</taxon>
        <taxon>Fungi</taxon>
        <taxon>Dikarya</taxon>
        <taxon>Ascomycota</taxon>
        <taxon>Pezizomycotina</taxon>
        <taxon>Dothideomycetes</taxon>
        <taxon>Pleosporomycetidae</taxon>
        <taxon>Pleosporales</taxon>
        <taxon>Pleosporineae</taxon>
        <taxon>Phaeosphaeriaceae</taxon>
        <taxon>Setomelanomma</taxon>
    </lineage>
</organism>
<protein>
    <submittedName>
        <fullName evidence="1">Uncharacterized protein</fullName>
    </submittedName>
</protein>
<dbReference type="InterPro" id="IPR052895">
    <property type="entry name" value="HetReg/Transcr_Mod"/>
</dbReference>
<name>A0A9P4LTN3_9PLEO</name>
<dbReference type="PANTHER" id="PTHR24148">
    <property type="entry name" value="ANKYRIN REPEAT DOMAIN-CONTAINING PROTEIN 39 HOMOLOG-RELATED"/>
    <property type="match status" value="1"/>
</dbReference>
<gene>
    <name evidence="1" type="ORF">EK21DRAFT_107535</name>
</gene>
<dbReference type="PANTHER" id="PTHR24148:SF73">
    <property type="entry name" value="HET DOMAIN PROTEIN (AFU_ORTHOLOGUE AFUA_8G01020)"/>
    <property type="match status" value="1"/>
</dbReference>
<comment type="caution">
    <text evidence="1">The sequence shown here is derived from an EMBL/GenBank/DDBJ whole genome shotgun (WGS) entry which is preliminary data.</text>
</comment>
<dbReference type="Proteomes" id="UP000799777">
    <property type="component" value="Unassembled WGS sequence"/>
</dbReference>
<dbReference type="OrthoDB" id="2157530at2759"/>
<proteinExistence type="predicted"/>
<keyword evidence="2" id="KW-1185">Reference proteome</keyword>
<dbReference type="EMBL" id="ML978159">
    <property type="protein sequence ID" value="KAF2034904.1"/>
    <property type="molecule type" value="Genomic_DNA"/>
</dbReference>